<keyword evidence="4" id="KW-1185">Reference proteome</keyword>
<feature type="region of interest" description="Disordered" evidence="1">
    <location>
        <begin position="307"/>
        <end position="335"/>
    </location>
</feature>
<organism evidence="3 4">
    <name type="scientific">Actinomadura sediminis</name>
    <dbReference type="NCBI Taxonomy" id="1038904"/>
    <lineage>
        <taxon>Bacteria</taxon>
        <taxon>Bacillati</taxon>
        <taxon>Actinomycetota</taxon>
        <taxon>Actinomycetes</taxon>
        <taxon>Streptosporangiales</taxon>
        <taxon>Thermomonosporaceae</taxon>
        <taxon>Actinomadura</taxon>
    </lineage>
</organism>
<feature type="compositionally biased region" description="Low complexity" evidence="1">
    <location>
        <begin position="69"/>
        <end position="86"/>
    </location>
</feature>
<evidence type="ECO:0000256" key="1">
    <source>
        <dbReference type="SAM" id="MobiDB-lite"/>
    </source>
</evidence>
<keyword evidence="2" id="KW-1133">Transmembrane helix</keyword>
<accession>A0ABW3EQ01</accession>
<comment type="caution">
    <text evidence="3">The sequence shown here is derived from an EMBL/GenBank/DDBJ whole genome shotgun (WGS) entry which is preliminary data.</text>
</comment>
<feature type="compositionally biased region" description="Pro residues" evidence="1">
    <location>
        <begin position="242"/>
        <end position="262"/>
    </location>
</feature>
<feature type="compositionally biased region" description="Low complexity" evidence="1">
    <location>
        <begin position="199"/>
        <end position="214"/>
    </location>
</feature>
<reference evidence="4" key="1">
    <citation type="journal article" date="2019" name="Int. J. Syst. Evol. Microbiol.">
        <title>The Global Catalogue of Microorganisms (GCM) 10K type strain sequencing project: providing services to taxonomists for standard genome sequencing and annotation.</title>
        <authorList>
            <consortium name="The Broad Institute Genomics Platform"/>
            <consortium name="The Broad Institute Genome Sequencing Center for Infectious Disease"/>
            <person name="Wu L."/>
            <person name="Ma J."/>
        </authorList>
    </citation>
    <scope>NUCLEOTIDE SEQUENCE [LARGE SCALE GENOMIC DNA]</scope>
    <source>
        <strain evidence="4">JCM 31202</strain>
    </source>
</reference>
<gene>
    <name evidence="3" type="ORF">ACFQ11_11575</name>
</gene>
<keyword evidence="2" id="KW-0812">Transmembrane</keyword>
<feature type="compositionally biased region" description="Gly residues" evidence="1">
    <location>
        <begin position="263"/>
        <end position="276"/>
    </location>
</feature>
<dbReference type="RefSeq" id="WP_378298110.1">
    <property type="nucleotide sequence ID" value="NZ_JBHTJA010000016.1"/>
</dbReference>
<dbReference type="EMBL" id="JBHTJA010000016">
    <property type="protein sequence ID" value="MFD0901033.1"/>
    <property type="molecule type" value="Genomic_DNA"/>
</dbReference>
<evidence type="ECO:0000256" key="2">
    <source>
        <dbReference type="SAM" id="Phobius"/>
    </source>
</evidence>
<feature type="compositionally biased region" description="Polar residues" evidence="1">
    <location>
        <begin position="317"/>
        <end position="330"/>
    </location>
</feature>
<evidence type="ECO:0000313" key="4">
    <source>
        <dbReference type="Proteomes" id="UP001596972"/>
    </source>
</evidence>
<evidence type="ECO:0000313" key="3">
    <source>
        <dbReference type="EMBL" id="MFD0901033.1"/>
    </source>
</evidence>
<protein>
    <submittedName>
        <fullName evidence="3">Uncharacterized protein</fullName>
    </submittedName>
</protein>
<name>A0ABW3EQ01_9ACTN</name>
<feature type="compositionally biased region" description="Acidic residues" evidence="1">
    <location>
        <begin position="136"/>
        <end position="146"/>
    </location>
</feature>
<sequence length="489" mass="49331">MQCPTCGSHTPGTLGRCSNCGGPVDVYAPGAPPLAAPVADAPADVLGESTMTVPPPGPSWTPSAPAPSSPASGPAPSGFPGLPDAGSGFGGAAAGAAGADATIRDIPNASDRRVDTSGGDGPAEATGESTAPWAFDPDDDDEDEVEIPGLGGPARPAPPAVAAVPPSNPFGLADAPPPTESIVPDSWFAQPRRPQEPEAATQAWTPQAAPGAGALDRTMMDPGGGPAPMGAPHGPMGAAGPPHGPMGPGGPPPHGPGAPMGPPGQGGLPAGYGGTERGGTAPNKVLIAVVSALVTVAVATVALVAWPSGDDKKPAGNTAQPDTTPSSTPVAQKDPVSAATREQAAVMNEVLNASTNTRAVLGAALTRAGKCKTLPQAIQGFETVAQRRQNQLKRTREMKLDQVPNGEQLRTSLSQALQASLDVDQKYLHWARQVQPKCKGKGKPKPSAAQVPGTAADNRRATTAKQRFVQLWNPVAQKTGLPERDWRRV</sequence>
<feature type="region of interest" description="Disordered" evidence="1">
    <location>
        <begin position="103"/>
        <end position="159"/>
    </location>
</feature>
<feature type="compositionally biased region" description="Low complexity" evidence="1">
    <location>
        <begin position="228"/>
        <end position="241"/>
    </location>
</feature>
<feature type="region of interest" description="Disordered" evidence="1">
    <location>
        <begin position="437"/>
        <end position="465"/>
    </location>
</feature>
<keyword evidence="2" id="KW-0472">Membrane</keyword>
<proteinExistence type="predicted"/>
<dbReference type="Proteomes" id="UP001596972">
    <property type="component" value="Unassembled WGS sequence"/>
</dbReference>
<feature type="transmembrane region" description="Helical" evidence="2">
    <location>
        <begin position="285"/>
        <end position="306"/>
    </location>
</feature>
<feature type="compositionally biased region" description="Pro residues" evidence="1">
    <location>
        <begin position="53"/>
        <end position="68"/>
    </location>
</feature>
<feature type="region of interest" description="Disordered" evidence="1">
    <location>
        <begin position="46"/>
        <end position="86"/>
    </location>
</feature>
<feature type="region of interest" description="Disordered" evidence="1">
    <location>
        <begin position="191"/>
        <end position="276"/>
    </location>
</feature>